<name>A0ABX0J3W6_9BACL</name>
<dbReference type="SUPFAM" id="SSF140500">
    <property type="entry name" value="BAS1536-like"/>
    <property type="match status" value="1"/>
</dbReference>
<dbReference type="InterPro" id="IPR036638">
    <property type="entry name" value="HLH_DNA-bd_sf"/>
</dbReference>
<dbReference type="Pfam" id="PF09388">
    <property type="entry name" value="SpoOE-like"/>
    <property type="match status" value="1"/>
</dbReference>
<organism evidence="1 2">
    <name type="scientific">Paenibacillus agricola</name>
    <dbReference type="NCBI Taxonomy" id="2716264"/>
    <lineage>
        <taxon>Bacteria</taxon>
        <taxon>Bacillati</taxon>
        <taxon>Bacillota</taxon>
        <taxon>Bacilli</taxon>
        <taxon>Bacillales</taxon>
        <taxon>Paenibacillaceae</taxon>
        <taxon>Paenibacillus</taxon>
    </lineage>
</organism>
<keyword evidence="2" id="KW-1185">Reference proteome</keyword>
<dbReference type="InterPro" id="IPR018540">
    <property type="entry name" value="Spo0E-like"/>
</dbReference>
<protein>
    <submittedName>
        <fullName evidence="1">Spo0E family sporulation regulatory protein-aspartic acid phosphatase</fullName>
    </submittedName>
</protein>
<sequence>MNEEEFLMEEIRIKKTELIYAVEKAGYNLLDQKVVQISSELDIYIIRYQLIKM</sequence>
<dbReference type="InterPro" id="IPR037208">
    <property type="entry name" value="Spo0E-like_sf"/>
</dbReference>
<dbReference type="Proteomes" id="UP001165962">
    <property type="component" value="Unassembled WGS sequence"/>
</dbReference>
<dbReference type="Gene3D" id="4.10.280.10">
    <property type="entry name" value="Helix-loop-helix DNA-binding domain"/>
    <property type="match status" value="1"/>
</dbReference>
<evidence type="ECO:0000313" key="1">
    <source>
        <dbReference type="EMBL" id="NHN29518.1"/>
    </source>
</evidence>
<dbReference type="RefSeq" id="WP_166147542.1">
    <property type="nucleotide sequence ID" value="NZ_JAAOIW010000002.1"/>
</dbReference>
<proteinExistence type="predicted"/>
<accession>A0ABX0J3W6</accession>
<reference evidence="1" key="1">
    <citation type="submission" date="2020-03" db="EMBL/GenBank/DDBJ databases">
        <title>Draft sequencing of Paenibacilllus sp. S3N08.</title>
        <authorList>
            <person name="Kim D.-U."/>
        </authorList>
    </citation>
    <scope>NUCLEOTIDE SEQUENCE</scope>
    <source>
        <strain evidence="1">S3N08</strain>
    </source>
</reference>
<dbReference type="EMBL" id="JAAOIW010000002">
    <property type="protein sequence ID" value="NHN29518.1"/>
    <property type="molecule type" value="Genomic_DNA"/>
</dbReference>
<evidence type="ECO:0000313" key="2">
    <source>
        <dbReference type="Proteomes" id="UP001165962"/>
    </source>
</evidence>
<comment type="caution">
    <text evidence="1">The sequence shown here is derived from an EMBL/GenBank/DDBJ whole genome shotgun (WGS) entry which is preliminary data.</text>
</comment>
<gene>
    <name evidence="1" type="ORF">G9U52_06685</name>
</gene>